<dbReference type="Proteomes" id="UP000499080">
    <property type="component" value="Unassembled WGS sequence"/>
</dbReference>
<organism evidence="1 2">
    <name type="scientific">Araneus ventricosus</name>
    <name type="common">Orbweaver spider</name>
    <name type="synonym">Epeira ventricosa</name>
    <dbReference type="NCBI Taxonomy" id="182803"/>
    <lineage>
        <taxon>Eukaryota</taxon>
        <taxon>Metazoa</taxon>
        <taxon>Ecdysozoa</taxon>
        <taxon>Arthropoda</taxon>
        <taxon>Chelicerata</taxon>
        <taxon>Arachnida</taxon>
        <taxon>Araneae</taxon>
        <taxon>Araneomorphae</taxon>
        <taxon>Entelegynae</taxon>
        <taxon>Araneoidea</taxon>
        <taxon>Araneidae</taxon>
        <taxon>Araneus</taxon>
    </lineage>
</organism>
<dbReference type="EMBL" id="BGPR01000118">
    <property type="protein sequence ID" value="GBL96204.1"/>
    <property type="molecule type" value="Genomic_DNA"/>
</dbReference>
<keyword evidence="2" id="KW-1185">Reference proteome</keyword>
<gene>
    <name evidence="1" type="ORF">AVEN_118749_1</name>
</gene>
<evidence type="ECO:0000313" key="1">
    <source>
        <dbReference type="EMBL" id="GBL96204.1"/>
    </source>
</evidence>
<accession>A0A4Y2BYJ1</accession>
<proteinExistence type="predicted"/>
<dbReference type="AlphaFoldDB" id="A0A4Y2BYJ1"/>
<comment type="caution">
    <text evidence="1">The sequence shown here is derived from an EMBL/GenBank/DDBJ whole genome shotgun (WGS) entry which is preliminary data.</text>
</comment>
<sequence length="116" mass="12843">MSIATARSNRSLITLLHKNIDAVFHLSSNLIPGHILISPPPWKTAIFIIPLTDGRGMSRNCSHVMAVLRQEVSIRILPLAVIKAFNGPFCSGKMFLSESSFRCKFSGSQVPFFRSN</sequence>
<protein>
    <submittedName>
        <fullName evidence="1">Uncharacterized protein</fullName>
    </submittedName>
</protein>
<evidence type="ECO:0000313" key="2">
    <source>
        <dbReference type="Proteomes" id="UP000499080"/>
    </source>
</evidence>
<name>A0A4Y2BYJ1_ARAVE</name>
<reference evidence="1 2" key="1">
    <citation type="journal article" date="2019" name="Sci. Rep.">
        <title>Orb-weaving spider Araneus ventricosus genome elucidates the spidroin gene catalogue.</title>
        <authorList>
            <person name="Kono N."/>
            <person name="Nakamura H."/>
            <person name="Ohtoshi R."/>
            <person name="Moran D.A.P."/>
            <person name="Shinohara A."/>
            <person name="Yoshida Y."/>
            <person name="Fujiwara M."/>
            <person name="Mori M."/>
            <person name="Tomita M."/>
            <person name="Arakawa K."/>
        </authorList>
    </citation>
    <scope>NUCLEOTIDE SEQUENCE [LARGE SCALE GENOMIC DNA]</scope>
</reference>